<keyword evidence="9 13" id="KW-0472">Membrane</keyword>
<evidence type="ECO:0000256" key="14">
    <source>
        <dbReference type="SAM" id="SignalP"/>
    </source>
</evidence>
<evidence type="ECO:0000256" key="1">
    <source>
        <dbReference type="ARBA" id="ARBA00004251"/>
    </source>
</evidence>
<comment type="similarity">
    <text evidence="2">Belongs to the RLP family.</text>
</comment>
<feature type="domain" description="Leucine-rich repeat-containing N-terminal plant-type" evidence="15">
    <location>
        <begin position="38"/>
        <end position="79"/>
    </location>
</feature>
<feature type="region of interest" description="Disordered" evidence="12">
    <location>
        <begin position="726"/>
        <end position="745"/>
    </location>
</feature>
<evidence type="ECO:0000256" key="9">
    <source>
        <dbReference type="ARBA" id="ARBA00023136"/>
    </source>
</evidence>
<evidence type="ECO:0000313" key="17">
    <source>
        <dbReference type="EMBL" id="GAY69319.1"/>
    </source>
</evidence>
<dbReference type="InterPro" id="IPR046956">
    <property type="entry name" value="RLP23-like"/>
</dbReference>
<dbReference type="EMBL" id="BDQV01001178">
    <property type="protein sequence ID" value="GAY69319.1"/>
    <property type="molecule type" value="Genomic_DNA"/>
</dbReference>
<dbReference type="Pfam" id="PF23598">
    <property type="entry name" value="LRR_14"/>
    <property type="match status" value="1"/>
</dbReference>
<keyword evidence="18" id="KW-1185">Reference proteome</keyword>
<dbReference type="Gene3D" id="3.80.10.10">
    <property type="entry name" value="Ribonuclease Inhibitor"/>
    <property type="match status" value="4"/>
</dbReference>
<keyword evidence="6 14" id="KW-0732">Signal</keyword>
<evidence type="ECO:0000256" key="11">
    <source>
        <dbReference type="ARBA" id="ARBA00023180"/>
    </source>
</evidence>
<dbReference type="PANTHER" id="PTHR48063">
    <property type="entry name" value="LRR RECEPTOR-LIKE KINASE"/>
    <property type="match status" value="1"/>
</dbReference>
<evidence type="ECO:0000256" key="2">
    <source>
        <dbReference type="ARBA" id="ARBA00009592"/>
    </source>
</evidence>
<sequence length="811" mass="90372">MSSKWFLLLQYIAFCSVILFQPQPRVVIADSNKTRCIDEEREALLTFKASLVDESGILSSWRREDEKRDCCKWTGVGCSKRTGHVSKLDLQPIGFDSFPLRGKITPALLKLQHLTYLDLSRNNFSGSSIPEFLGSLGKLSYLGLSSAEFAGPIPHQLGNLSRLQFLDLSFNNLFSGENLDWLSHLSSLIYLYLDLNDLSNFSNWVQLLSKLHSLTTLSLYSCDLPPIIPSSLLNLNSSNSLEVIDLTENNLTNSVYPWLFNVSSSLVDRISLPSNQLQGSIPEAFGRMVSLRYLDLSSNQLRGIPKFLGNMCGLKILYLSGKELKGQLSEFIQDLSSGCTKNSLEWLHLSSNEITGSMPNLGEFSSLKQLNLENNLLNGTIHKSIGQLFKLEMLKLNGNSLGGVISEALFSNLSRLAALDLADNSLTLEFSHDWIPPFQLNTISLGHCKMGPRFPKWLQTQNTVPNWFWDLTHQRMLLNLSSNQMRGKLPDLSLRFDISGPGIYISSNHFEGPIPPLPSNATSLNLSKNKFSGSISFLCSLSNRLIYLDLSNNLLSGKLPDCWFQFDSLVILNLANNNFFGKIPNSMGFLHNIRSLSLYNRSQYEYKSTLGLVKILDLSSNKLGGGVPKEIMDLVGLVALNLSRNNLTGQITPKIGQLKSLDFLDLSRNQFFGGIPSSLSQLSGLSVMDLSYNNLSGKIPLGTQLQSFNESVYAGNPELCGLPLRNKCPDEDSAPSPERDDANTPEGEDQLITFGFYVSVILGFFIGFWGVCGTLLVNTSWRHGYFKFLTSVKDWVYLITAVNIAKLQRRY</sequence>
<evidence type="ECO:0000256" key="13">
    <source>
        <dbReference type="SAM" id="Phobius"/>
    </source>
</evidence>
<evidence type="ECO:0000256" key="5">
    <source>
        <dbReference type="ARBA" id="ARBA00022692"/>
    </source>
</evidence>
<keyword evidence="5 13" id="KW-0812">Transmembrane</keyword>
<dbReference type="PANTHER" id="PTHR48063:SF101">
    <property type="entry name" value="LRR RECEPTOR-LIKE SERINE_THREONINE-PROTEIN KINASE FLS2"/>
    <property type="match status" value="1"/>
</dbReference>
<dbReference type="InterPro" id="IPR013210">
    <property type="entry name" value="LRR_N_plant-typ"/>
</dbReference>
<dbReference type="SUPFAM" id="SSF52047">
    <property type="entry name" value="RNI-like"/>
    <property type="match status" value="1"/>
</dbReference>
<evidence type="ECO:0000313" key="18">
    <source>
        <dbReference type="Proteomes" id="UP000236630"/>
    </source>
</evidence>
<keyword evidence="10" id="KW-0675">Receptor</keyword>
<dbReference type="SMART" id="SM00369">
    <property type="entry name" value="LRR_TYP"/>
    <property type="match status" value="9"/>
</dbReference>
<dbReference type="FunFam" id="3.80.10.10:FF:000400">
    <property type="entry name" value="Nuclear pore complex protein NUP107"/>
    <property type="match status" value="1"/>
</dbReference>
<dbReference type="InterPro" id="IPR032675">
    <property type="entry name" value="LRR_dom_sf"/>
</dbReference>
<dbReference type="FunFam" id="3.80.10.10:FF:000111">
    <property type="entry name" value="LRR receptor-like serine/threonine-protein kinase ERECTA"/>
    <property type="match status" value="1"/>
</dbReference>
<feature type="chain" id="PRO_5014113475" evidence="14">
    <location>
        <begin position="30"/>
        <end position="811"/>
    </location>
</feature>
<feature type="signal peptide" evidence="14">
    <location>
        <begin position="1"/>
        <end position="29"/>
    </location>
</feature>
<reference evidence="17 18" key="1">
    <citation type="journal article" date="2017" name="Front. Genet.">
        <title>Draft sequencing of the heterozygous diploid genome of Satsuma (Citrus unshiu Marc.) using a hybrid assembly approach.</title>
        <authorList>
            <person name="Shimizu T."/>
            <person name="Tanizawa Y."/>
            <person name="Mochizuki T."/>
            <person name="Nagasaki H."/>
            <person name="Yoshioka T."/>
            <person name="Toyoda A."/>
            <person name="Fujiyama A."/>
            <person name="Kaminuma E."/>
            <person name="Nakamura Y."/>
        </authorList>
    </citation>
    <scope>NUCLEOTIDE SEQUENCE [LARGE SCALE GENOMIC DNA]</scope>
    <source>
        <strain evidence="18">cv. Miyagawa wase</strain>
    </source>
</reference>
<dbReference type="PRINTS" id="PR00019">
    <property type="entry name" value="LEURICHRPT"/>
</dbReference>
<evidence type="ECO:0000256" key="8">
    <source>
        <dbReference type="ARBA" id="ARBA00022989"/>
    </source>
</evidence>
<accession>A0A2H5QXI7</accession>
<dbReference type="GO" id="GO:0005886">
    <property type="term" value="C:plasma membrane"/>
    <property type="evidence" value="ECO:0007669"/>
    <property type="project" value="UniProtKB-SubCell"/>
</dbReference>
<gene>
    <name evidence="17" type="ORF">CUMW_270990</name>
</gene>
<feature type="transmembrane region" description="Helical" evidence="13">
    <location>
        <begin position="754"/>
        <end position="777"/>
    </location>
</feature>
<keyword evidence="11" id="KW-0325">Glycoprotein</keyword>
<dbReference type="InterPro" id="IPR001611">
    <property type="entry name" value="Leu-rich_rpt"/>
</dbReference>
<evidence type="ECO:0000259" key="16">
    <source>
        <dbReference type="Pfam" id="PF23598"/>
    </source>
</evidence>
<evidence type="ECO:0000256" key="12">
    <source>
        <dbReference type="SAM" id="MobiDB-lite"/>
    </source>
</evidence>
<comment type="caution">
    <text evidence="17">The sequence shown here is derived from an EMBL/GenBank/DDBJ whole genome shotgun (WGS) entry which is preliminary data.</text>
</comment>
<dbReference type="Pfam" id="PF00560">
    <property type="entry name" value="LRR_1"/>
    <property type="match status" value="6"/>
</dbReference>
<feature type="domain" description="Disease resistance R13L4/SHOC-2-like LRR" evidence="16">
    <location>
        <begin position="283"/>
        <end position="460"/>
    </location>
</feature>
<dbReference type="Pfam" id="PF08263">
    <property type="entry name" value="LRRNT_2"/>
    <property type="match status" value="1"/>
</dbReference>
<dbReference type="InterPro" id="IPR003591">
    <property type="entry name" value="Leu-rich_rpt_typical-subtyp"/>
</dbReference>
<dbReference type="InterPro" id="IPR055414">
    <property type="entry name" value="LRR_R13L4/SHOC2-like"/>
</dbReference>
<evidence type="ECO:0000256" key="6">
    <source>
        <dbReference type="ARBA" id="ARBA00022729"/>
    </source>
</evidence>
<keyword evidence="4" id="KW-0433">Leucine-rich repeat</keyword>
<dbReference type="PROSITE" id="PS51450">
    <property type="entry name" value="LRR"/>
    <property type="match status" value="3"/>
</dbReference>
<keyword evidence="3" id="KW-1003">Cell membrane</keyword>
<evidence type="ECO:0000259" key="15">
    <source>
        <dbReference type="Pfam" id="PF08263"/>
    </source>
</evidence>
<evidence type="ECO:0000256" key="3">
    <source>
        <dbReference type="ARBA" id="ARBA00022475"/>
    </source>
</evidence>
<dbReference type="AlphaFoldDB" id="A0A2H5QXI7"/>
<keyword evidence="8 13" id="KW-1133">Transmembrane helix</keyword>
<name>A0A2H5QXI7_CITUN</name>
<protein>
    <submittedName>
        <fullName evidence="17">Uncharacterized protein</fullName>
    </submittedName>
</protein>
<evidence type="ECO:0000256" key="7">
    <source>
        <dbReference type="ARBA" id="ARBA00022737"/>
    </source>
</evidence>
<evidence type="ECO:0000256" key="4">
    <source>
        <dbReference type="ARBA" id="ARBA00022614"/>
    </source>
</evidence>
<proteinExistence type="inferred from homology"/>
<comment type="subcellular location">
    <subcellularLocation>
        <location evidence="1">Cell membrane</location>
        <topology evidence="1">Single-pass type I membrane protein</topology>
    </subcellularLocation>
</comment>
<dbReference type="Proteomes" id="UP000236630">
    <property type="component" value="Unassembled WGS sequence"/>
</dbReference>
<dbReference type="SUPFAM" id="SSF52058">
    <property type="entry name" value="L domain-like"/>
    <property type="match status" value="1"/>
</dbReference>
<keyword evidence="7" id="KW-0677">Repeat</keyword>
<evidence type="ECO:0000256" key="10">
    <source>
        <dbReference type="ARBA" id="ARBA00023170"/>
    </source>
</evidence>
<organism evidence="17 18">
    <name type="scientific">Citrus unshiu</name>
    <name type="common">Satsuma mandarin</name>
    <name type="synonym">Citrus nobilis var. unshiu</name>
    <dbReference type="NCBI Taxonomy" id="55188"/>
    <lineage>
        <taxon>Eukaryota</taxon>
        <taxon>Viridiplantae</taxon>
        <taxon>Streptophyta</taxon>
        <taxon>Embryophyta</taxon>
        <taxon>Tracheophyta</taxon>
        <taxon>Spermatophyta</taxon>
        <taxon>Magnoliopsida</taxon>
        <taxon>eudicotyledons</taxon>
        <taxon>Gunneridae</taxon>
        <taxon>Pentapetalae</taxon>
        <taxon>rosids</taxon>
        <taxon>malvids</taxon>
        <taxon>Sapindales</taxon>
        <taxon>Rutaceae</taxon>
        <taxon>Aurantioideae</taxon>
        <taxon>Citrus</taxon>
    </lineage>
</organism>